<accession>A0A2I0WWI0</accession>
<dbReference type="EMBL" id="KZ502395">
    <property type="protein sequence ID" value="PKU80001.1"/>
    <property type="molecule type" value="Genomic_DNA"/>
</dbReference>
<dbReference type="AlphaFoldDB" id="A0A2I0WWI0"/>
<keyword evidence="3" id="KW-1185">Reference proteome</keyword>
<proteinExistence type="predicted"/>
<organism evidence="2 3">
    <name type="scientific">Dendrobium catenatum</name>
    <dbReference type="NCBI Taxonomy" id="906689"/>
    <lineage>
        <taxon>Eukaryota</taxon>
        <taxon>Viridiplantae</taxon>
        <taxon>Streptophyta</taxon>
        <taxon>Embryophyta</taxon>
        <taxon>Tracheophyta</taxon>
        <taxon>Spermatophyta</taxon>
        <taxon>Magnoliopsida</taxon>
        <taxon>Liliopsida</taxon>
        <taxon>Asparagales</taxon>
        <taxon>Orchidaceae</taxon>
        <taxon>Epidendroideae</taxon>
        <taxon>Malaxideae</taxon>
        <taxon>Dendrobiinae</taxon>
        <taxon>Dendrobium</taxon>
    </lineage>
</organism>
<reference evidence="2 3" key="2">
    <citation type="journal article" date="2017" name="Nature">
        <title>The Apostasia genome and the evolution of orchids.</title>
        <authorList>
            <person name="Zhang G.Q."/>
            <person name="Liu K.W."/>
            <person name="Li Z."/>
            <person name="Lohaus R."/>
            <person name="Hsiao Y.Y."/>
            <person name="Niu S.C."/>
            <person name="Wang J.Y."/>
            <person name="Lin Y.C."/>
            <person name="Xu Q."/>
            <person name="Chen L.J."/>
            <person name="Yoshida K."/>
            <person name="Fujiwara S."/>
            <person name="Wang Z.W."/>
            <person name="Zhang Y.Q."/>
            <person name="Mitsuda N."/>
            <person name="Wang M."/>
            <person name="Liu G.H."/>
            <person name="Pecoraro L."/>
            <person name="Huang H.X."/>
            <person name="Xiao X.J."/>
            <person name="Lin M."/>
            <person name="Wu X.Y."/>
            <person name="Wu W.L."/>
            <person name="Chen Y.Y."/>
            <person name="Chang S.B."/>
            <person name="Sakamoto S."/>
            <person name="Ohme-Takagi M."/>
            <person name="Yagi M."/>
            <person name="Zeng S.J."/>
            <person name="Shen C.Y."/>
            <person name="Yeh C.M."/>
            <person name="Luo Y.B."/>
            <person name="Tsai W.C."/>
            <person name="Van de Peer Y."/>
            <person name="Liu Z.J."/>
        </authorList>
    </citation>
    <scope>NUCLEOTIDE SEQUENCE [LARGE SCALE GENOMIC DNA]</scope>
    <source>
        <tissue evidence="2">The whole plant</tissue>
    </source>
</reference>
<gene>
    <name evidence="2" type="ORF">MA16_Dca014366</name>
</gene>
<evidence type="ECO:0000256" key="1">
    <source>
        <dbReference type="SAM" id="MobiDB-lite"/>
    </source>
</evidence>
<sequence length="69" mass="7640">MRIPGVSRKSGRVPASSGGRKSSGGGRGGEESPFPLSPSSYANSWCFPKIRQSSGVFRRQEELRRWSRR</sequence>
<evidence type="ECO:0000313" key="2">
    <source>
        <dbReference type="EMBL" id="PKU80001.1"/>
    </source>
</evidence>
<name>A0A2I0WWI0_9ASPA</name>
<protein>
    <submittedName>
        <fullName evidence="2">Uncharacterized protein</fullName>
    </submittedName>
</protein>
<dbReference type="Proteomes" id="UP000233837">
    <property type="component" value="Unassembled WGS sequence"/>
</dbReference>
<feature type="region of interest" description="Disordered" evidence="1">
    <location>
        <begin position="1"/>
        <end position="41"/>
    </location>
</feature>
<evidence type="ECO:0000313" key="3">
    <source>
        <dbReference type="Proteomes" id="UP000233837"/>
    </source>
</evidence>
<reference evidence="2 3" key="1">
    <citation type="journal article" date="2016" name="Sci. Rep.">
        <title>The Dendrobium catenatum Lindl. genome sequence provides insights into polysaccharide synthase, floral development and adaptive evolution.</title>
        <authorList>
            <person name="Zhang G.Q."/>
            <person name="Xu Q."/>
            <person name="Bian C."/>
            <person name="Tsai W.C."/>
            <person name="Yeh C.M."/>
            <person name="Liu K.W."/>
            <person name="Yoshida K."/>
            <person name="Zhang L.S."/>
            <person name="Chang S.B."/>
            <person name="Chen F."/>
            <person name="Shi Y."/>
            <person name="Su Y.Y."/>
            <person name="Zhang Y.Q."/>
            <person name="Chen L.J."/>
            <person name="Yin Y."/>
            <person name="Lin M."/>
            <person name="Huang H."/>
            <person name="Deng H."/>
            <person name="Wang Z.W."/>
            <person name="Zhu S.L."/>
            <person name="Zhao X."/>
            <person name="Deng C."/>
            <person name="Niu S.C."/>
            <person name="Huang J."/>
            <person name="Wang M."/>
            <person name="Liu G.H."/>
            <person name="Yang H.J."/>
            <person name="Xiao X.J."/>
            <person name="Hsiao Y.Y."/>
            <person name="Wu W.L."/>
            <person name="Chen Y.Y."/>
            <person name="Mitsuda N."/>
            <person name="Ohme-Takagi M."/>
            <person name="Luo Y.B."/>
            <person name="Van de Peer Y."/>
            <person name="Liu Z.J."/>
        </authorList>
    </citation>
    <scope>NUCLEOTIDE SEQUENCE [LARGE SCALE GENOMIC DNA]</scope>
    <source>
        <tissue evidence="2">The whole plant</tissue>
    </source>
</reference>